<evidence type="ECO:0000313" key="2">
    <source>
        <dbReference type="EMBL" id="MFD0962637.1"/>
    </source>
</evidence>
<dbReference type="EMBL" id="JBHTJM010000002">
    <property type="protein sequence ID" value="MFD0962637.1"/>
    <property type="molecule type" value="Genomic_DNA"/>
</dbReference>
<proteinExistence type="predicted"/>
<evidence type="ECO:0000259" key="1">
    <source>
        <dbReference type="Pfam" id="PF01551"/>
    </source>
</evidence>
<name>A0ABW3HZ63_9FLAO</name>
<organism evidence="2 3">
    <name type="scientific">Pseudofulvibacter geojedonensis</name>
    <dbReference type="NCBI Taxonomy" id="1123758"/>
    <lineage>
        <taxon>Bacteria</taxon>
        <taxon>Pseudomonadati</taxon>
        <taxon>Bacteroidota</taxon>
        <taxon>Flavobacteriia</taxon>
        <taxon>Flavobacteriales</taxon>
        <taxon>Flavobacteriaceae</taxon>
        <taxon>Pseudofulvibacter</taxon>
    </lineage>
</organism>
<comment type="caution">
    <text evidence="2">The sequence shown here is derived from an EMBL/GenBank/DDBJ whole genome shotgun (WGS) entry which is preliminary data.</text>
</comment>
<accession>A0ABW3HZ63</accession>
<dbReference type="RefSeq" id="WP_377712510.1">
    <property type="nucleotide sequence ID" value="NZ_JBHTJM010000002.1"/>
</dbReference>
<dbReference type="Proteomes" id="UP001596997">
    <property type="component" value="Unassembled WGS sequence"/>
</dbReference>
<gene>
    <name evidence="2" type="ORF">ACFQ1O_01310</name>
</gene>
<evidence type="ECO:0000313" key="3">
    <source>
        <dbReference type="Proteomes" id="UP001596997"/>
    </source>
</evidence>
<dbReference type="InterPro" id="IPR016047">
    <property type="entry name" value="M23ase_b-sheet_dom"/>
</dbReference>
<sequence>MNSFEQLLFNYSCEPLYVINAFNYKKYTPLDLAESNKELLDFDITSAEEFENYINSLLDKKQASVAFGGYNETRKIYQRSNHFFETDYKKERNIHLGMDFWCSANTPVLVPLEGKVHSFKNNTAFGDYGPTIILEHVIEGVIFYTLYGHLSLESISNLTIGQEFKKGEELAYLGDASVNGDYAPHLHFQIIKDLEGSFGDYKGVTSLNEQKRDLNNCPDPNLLLKVY</sequence>
<dbReference type="InterPro" id="IPR050570">
    <property type="entry name" value="Cell_wall_metabolism_enzyme"/>
</dbReference>
<dbReference type="PANTHER" id="PTHR21666">
    <property type="entry name" value="PEPTIDASE-RELATED"/>
    <property type="match status" value="1"/>
</dbReference>
<dbReference type="PANTHER" id="PTHR21666:SF270">
    <property type="entry name" value="MUREIN HYDROLASE ACTIVATOR ENVC"/>
    <property type="match status" value="1"/>
</dbReference>
<reference evidence="3" key="1">
    <citation type="journal article" date="2019" name="Int. J. Syst. Evol. Microbiol.">
        <title>The Global Catalogue of Microorganisms (GCM) 10K type strain sequencing project: providing services to taxonomists for standard genome sequencing and annotation.</title>
        <authorList>
            <consortium name="The Broad Institute Genomics Platform"/>
            <consortium name="The Broad Institute Genome Sequencing Center for Infectious Disease"/>
            <person name="Wu L."/>
            <person name="Ma J."/>
        </authorList>
    </citation>
    <scope>NUCLEOTIDE SEQUENCE [LARGE SCALE GENOMIC DNA]</scope>
    <source>
        <strain evidence="3">CCUG 62114</strain>
    </source>
</reference>
<dbReference type="InterPro" id="IPR011055">
    <property type="entry name" value="Dup_hybrid_motif"/>
</dbReference>
<protein>
    <submittedName>
        <fullName evidence="2">Peptidoglycan DD-metalloendopeptidase family protein</fullName>
    </submittedName>
</protein>
<dbReference type="Pfam" id="PF01551">
    <property type="entry name" value="Peptidase_M23"/>
    <property type="match status" value="1"/>
</dbReference>
<feature type="domain" description="M23ase beta-sheet core" evidence="1">
    <location>
        <begin position="94"/>
        <end position="193"/>
    </location>
</feature>
<dbReference type="SUPFAM" id="SSF51261">
    <property type="entry name" value="Duplicated hybrid motif"/>
    <property type="match status" value="1"/>
</dbReference>
<dbReference type="CDD" id="cd12797">
    <property type="entry name" value="M23_peptidase"/>
    <property type="match status" value="1"/>
</dbReference>
<dbReference type="Gene3D" id="2.70.70.10">
    <property type="entry name" value="Glucose Permease (Domain IIA)"/>
    <property type="match status" value="1"/>
</dbReference>
<keyword evidence="3" id="KW-1185">Reference proteome</keyword>